<sequence>MSYFSCGRMRKSNYLTPSSPWKGEVHIYFRPVETSLISYSGHRWRRMPIVRPQGQVRWVLLRPSASATGGCSKISFSFGIGSLFINEECSFFPLYSLKTYE</sequence>
<organism evidence="1 2">
    <name type="scientific">Trichonephila inaurata madagascariensis</name>
    <dbReference type="NCBI Taxonomy" id="2747483"/>
    <lineage>
        <taxon>Eukaryota</taxon>
        <taxon>Metazoa</taxon>
        <taxon>Ecdysozoa</taxon>
        <taxon>Arthropoda</taxon>
        <taxon>Chelicerata</taxon>
        <taxon>Arachnida</taxon>
        <taxon>Araneae</taxon>
        <taxon>Araneomorphae</taxon>
        <taxon>Entelegynae</taxon>
        <taxon>Araneoidea</taxon>
        <taxon>Nephilidae</taxon>
        <taxon>Trichonephila</taxon>
        <taxon>Trichonephila inaurata</taxon>
    </lineage>
</organism>
<evidence type="ECO:0000313" key="1">
    <source>
        <dbReference type="EMBL" id="GFY74375.1"/>
    </source>
</evidence>
<evidence type="ECO:0000313" key="2">
    <source>
        <dbReference type="Proteomes" id="UP000886998"/>
    </source>
</evidence>
<proteinExistence type="predicted"/>
<keyword evidence="2" id="KW-1185">Reference proteome</keyword>
<comment type="caution">
    <text evidence="1">The sequence shown here is derived from an EMBL/GenBank/DDBJ whole genome shotgun (WGS) entry which is preliminary data.</text>
</comment>
<name>A0A8X7CQE0_9ARAC</name>
<dbReference type="AlphaFoldDB" id="A0A8X7CQE0"/>
<accession>A0A8X7CQE0</accession>
<protein>
    <submittedName>
        <fullName evidence="1">Uncharacterized protein</fullName>
    </submittedName>
</protein>
<dbReference type="EMBL" id="BMAV01020703">
    <property type="protein sequence ID" value="GFY74375.1"/>
    <property type="molecule type" value="Genomic_DNA"/>
</dbReference>
<reference evidence="1" key="1">
    <citation type="submission" date="2020-08" db="EMBL/GenBank/DDBJ databases">
        <title>Multicomponent nature underlies the extraordinary mechanical properties of spider dragline silk.</title>
        <authorList>
            <person name="Kono N."/>
            <person name="Nakamura H."/>
            <person name="Mori M."/>
            <person name="Yoshida Y."/>
            <person name="Ohtoshi R."/>
            <person name="Malay A.D."/>
            <person name="Moran D.A.P."/>
            <person name="Tomita M."/>
            <person name="Numata K."/>
            <person name="Arakawa K."/>
        </authorList>
    </citation>
    <scope>NUCLEOTIDE SEQUENCE</scope>
</reference>
<dbReference type="Proteomes" id="UP000886998">
    <property type="component" value="Unassembled WGS sequence"/>
</dbReference>
<gene>
    <name evidence="1" type="ORF">TNIN_33481</name>
</gene>